<feature type="signal peptide" evidence="1">
    <location>
        <begin position="1"/>
        <end position="21"/>
    </location>
</feature>
<dbReference type="EMBL" id="AVPK01000002">
    <property type="protein sequence ID" value="KGN38871.1"/>
    <property type="molecule type" value="Genomic_DNA"/>
</dbReference>
<gene>
    <name evidence="2" type="ORF">N803_08000</name>
</gene>
<proteinExistence type="predicted"/>
<dbReference type="RefSeq" id="WP_035903049.1">
    <property type="nucleotide sequence ID" value="NZ_AVPK01000002.1"/>
</dbReference>
<dbReference type="InterPro" id="IPR009003">
    <property type="entry name" value="Peptidase_S1_PA"/>
</dbReference>
<dbReference type="Gene3D" id="2.40.10.10">
    <property type="entry name" value="Trypsin-like serine proteases"/>
    <property type="match status" value="2"/>
</dbReference>
<evidence type="ECO:0000313" key="3">
    <source>
        <dbReference type="Proteomes" id="UP000030011"/>
    </source>
</evidence>
<dbReference type="STRING" id="1385521.N803_08000"/>
<organism evidence="2 3">
    <name type="scientific">Knoellia subterranea KCTC 19937</name>
    <dbReference type="NCBI Taxonomy" id="1385521"/>
    <lineage>
        <taxon>Bacteria</taxon>
        <taxon>Bacillati</taxon>
        <taxon>Actinomycetota</taxon>
        <taxon>Actinomycetes</taxon>
        <taxon>Micrococcales</taxon>
        <taxon>Intrasporangiaceae</taxon>
        <taxon>Knoellia</taxon>
    </lineage>
</organism>
<accession>A0A0A0JT96</accession>
<comment type="caution">
    <text evidence="2">The sequence shown here is derived from an EMBL/GenBank/DDBJ whole genome shotgun (WGS) entry which is preliminary data.</text>
</comment>
<sequence length="398" mass="42049">MTRKLALLLIAGVLAGPMALATSTHNASTGDPVVAARVLEVERELASHPEWPQRPITAKGAFVEIPYGPADPKEYGHWMRAVGERYEGAVVGKYSPGADGPSKDELDAVSRAVGDALAVLPDDVGPGYTVMTDLTIGKSTLTYGQTEDVAFLAIVEKVKAKYPDHLVVQTSNIKSGPQSLVTKGGYGIASTNQAKDPYLPCTLGFNMVKNGVKHFVTAAHCFQSTPYSGIADLRYSFVWSGGYSTPSLSDTEYLGQQSGSLIEPPSGDLAAAVYSTTNSIAMYGVIYPGGPQIDVIGTAWGNTDDWVCTFGARSLTKLCNYIQSGFGICKYSGVPEMSGMLMVALPTESGDSGAPLWKSGGNNSTAIGVGILSGVSDNGYRCFTDIQRGVLRWGLQAY</sequence>
<dbReference type="InterPro" id="IPR043504">
    <property type="entry name" value="Peptidase_S1_PA_chymotrypsin"/>
</dbReference>
<dbReference type="SUPFAM" id="SSF50494">
    <property type="entry name" value="Trypsin-like serine proteases"/>
    <property type="match status" value="1"/>
</dbReference>
<keyword evidence="3" id="KW-1185">Reference proteome</keyword>
<dbReference type="Proteomes" id="UP000030011">
    <property type="component" value="Unassembled WGS sequence"/>
</dbReference>
<dbReference type="InterPro" id="IPR018114">
    <property type="entry name" value="TRYPSIN_HIS"/>
</dbReference>
<reference evidence="2 3" key="1">
    <citation type="submission" date="2013-08" db="EMBL/GenBank/DDBJ databases">
        <title>The genome sequence of Knoellia subterranea.</title>
        <authorList>
            <person name="Zhu W."/>
            <person name="Wang G."/>
        </authorList>
    </citation>
    <scope>NUCLEOTIDE SEQUENCE [LARGE SCALE GENOMIC DNA]</scope>
    <source>
        <strain evidence="2 3">KCTC 19937</strain>
    </source>
</reference>
<protein>
    <recommendedName>
        <fullName evidence="4">Peptidase S1 domain-containing protein</fullName>
    </recommendedName>
</protein>
<name>A0A0A0JT96_9MICO</name>
<evidence type="ECO:0008006" key="4">
    <source>
        <dbReference type="Google" id="ProtNLM"/>
    </source>
</evidence>
<evidence type="ECO:0000256" key="1">
    <source>
        <dbReference type="SAM" id="SignalP"/>
    </source>
</evidence>
<dbReference type="GO" id="GO:0004252">
    <property type="term" value="F:serine-type endopeptidase activity"/>
    <property type="evidence" value="ECO:0007669"/>
    <property type="project" value="InterPro"/>
</dbReference>
<dbReference type="AlphaFoldDB" id="A0A0A0JT96"/>
<dbReference type="GO" id="GO:0006508">
    <property type="term" value="P:proteolysis"/>
    <property type="evidence" value="ECO:0007669"/>
    <property type="project" value="InterPro"/>
</dbReference>
<keyword evidence="1" id="KW-0732">Signal</keyword>
<dbReference type="OrthoDB" id="8781117at2"/>
<evidence type="ECO:0000313" key="2">
    <source>
        <dbReference type="EMBL" id="KGN38871.1"/>
    </source>
</evidence>
<feature type="chain" id="PRO_5001971571" description="Peptidase S1 domain-containing protein" evidence="1">
    <location>
        <begin position="22"/>
        <end position="398"/>
    </location>
</feature>
<dbReference type="PROSITE" id="PS00134">
    <property type="entry name" value="TRYPSIN_HIS"/>
    <property type="match status" value="1"/>
</dbReference>